<dbReference type="WBParaSite" id="Csp11.Scaffold629.g7521.t1">
    <property type="protein sequence ID" value="Csp11.Scaffold629.g7521.t1"/>
    <property type="gene ID" value="Csp11.Scaffold629.g7521"/>
</dbReference>
<dbReference type="eggNOG" id="ENOG502R29G">
    <property type="taxonomic scope" value="Eukaryota"/>
</dbReference>
<name>A0A1I7UB08_9PELO</name>
<reference evidence="3" key="1">
    <citation type="submission" date="2016-11" db="UniProtKB">
        <authorList>
            <consortium name="WormBaseParasite"/>
        </authorList>
    </citation>
    <scope>IDENTIFICATION</scope>
</reference>
<evidence type="ECO:0000313" key="2">
    <source>
        <dbReference type="Proteomes" id="UP000095282"/>
    </source>
</evidence>
<feature type="compositionally biased region" description="Basic and acidic residues" evidence="1">
    <location>
        <begin position="314"/>
        <end position="327"/>
    </location>
</feature>
<proteinExistence type="predicted"/>
<dbReference type="AlphaFoldDB" id="A0A1I7UB08"/>
<evidence type="ECO:0000256" key="1">
    <source>
        <dbReference type="SAM" id="MobiDB-lite"/>
    </source>
</evidence>
<dbReference type="Proteomes" id="UP000095282">
    <property type="component" value="Unplaced"/>
</dbReference>
<organism evidence="2 3">
    <name type="scientific">Caenorhabditis tropicalis</name>
    <dbReference type="NCBI Taxonomy" id="1561998"/>
    <lineage>
        <taxon>Eukaryota</taxon>
        <taxon>Metazoa</taxon>
        <taxon>Ecdysozoa</taxon>
        <taxon>Nematoda</taxon>
        <taxon>Chromadorea</taxon>
        <taxon>Rhabditida</taxon>
        <taxon>Rhabditina</taxon>
        <taxon>Rhabditomorpha</taxon>
        <taxon>Rhabditoidea</taxon>
        <taxon>Rhabditidae</taxon>
        <taxon>Peloderinae</taxon>
        <taxon>Caenorhabditis</taxon>
    </lineage>
</organism>
<sequence>MHDESKNRKFLTRNVIQKQTLLSKKAKCRLRNMPTLEDVLPRIQMETYKQHHLLELCELHFSKINSWANSMDTMNYSTSSASIQGYTVIVNKEKQVTIIGNGLSVISLSQQSLVGDHNQFSCSKKILVKSQELRNAESIYFAAVVKRMTVKEDRRGATRKANHSSSSSLSKSQNLEQLTRVGCIKMYEKDDYNTLNSGVQRMILVDRDEKPEFEVIFREIEHSGSSSEWLKQIGSLEAVHKENANKQFQDQHLPRLIFISDAPDLEETLEKLTQSPIKLPHQSRRNSFRMQFGRLSCGADNEDNSKPGTSTAIRNDERCSQLTEKKSNTQGSSKWFSSRNNNNENSKAPDMEYFKKDTVTIFENSCLYRPKLERSFQYGSSKRTNDEKETQSSPDISVSCEVEYGLDCAGSKGHMPYLRTVYKTRSDSLVPLSDEKERSNESYPVNNAKVFTDYELYEKKPVPIPKDLRREDGKMVVVEVPPTQAQIDSFNRRLVSATGKRVPRRIAAYSIHHTEQPGTDLDGRRVPTFSELVFPHGKAEIYDVLCRNYYAEVGYRPGTTSPEYRSRLLVGFINKHYEHVFTHKLEPIFEKQLHLIGTSTPGWNGDLHQQPLDRIRELKSVWNKRHQEPTRS</sequence>
<feature type="region of interest" description="Disordered" evidence="1">
    <location>
        <begin position="153"/>
        <end position="173"/>
    </location>
</feature>
<evidence type="ECO:0000313" key="3">
    <source>
        <dbReference type="WBParaSite" id="Csp11.Scaffold629.g7521.t1"/>
    </source>
</evidence>
<feature type="compositionally biased region" description="Polar residues" evidence="1">
    <location>
        <begin position="328"/>
        <end position="346"/>
    </location>
</feature>
<accession>A0A1I7UB08</accession>
<protein>
    <submittedName>
        <fullName evidence="3">PH domain-containing protein</fullName>
    </submittedName>
</protein>
<feature type="region of interest" description="Disordered" evidence="1">
    <location>
        <begin position="296"/>
        <end position="349"/>
    </location>
</feature>
<keyword evidence="2" id="KW-1185">Reference proteome</keyword>
<dbReference type="STRING" id="1561998.A0A1I7UB08"/>